<evidence type="ECO:0000256" key="5">
    <source>
        <dbReference type="ARBA" id="ARBA00023125"/>
    </source>
</evidence>
<evidence type="ECO:0000256" key="1">
    <source>
        <dbReference type="ARBA" id="ARBA00004123"/>
    </source>
</evidence>
<keyword evidence="7" id="KW-0539">Nucleus</keyword>
<feature type="region of interest" description="Disordered" evidence="8">
    <location>
        <begin position="97"/>
        <end position="124"/>
    </location>
</feature>
<dbReference type="InterPro" id="IPR052202">
    <property type="entry name" value="Yeast_MetPath_Reg"/>
</dbReference>
<keyword evidence="3" id="KW-0862">Zinc</keyword>
<accession>A0ABR0EXP7</accession>
<dbReference type="InterPro" id="IPR007219">
    <property type="entry name" value="XnlR_reg_dom"/>
</dbReference>
<dbReference type="PANTHER" id="PTHR47782:SF1">
    <property type="entry name" value="PYRIMIDINE PATHWAY REGULATORY PROTEIN 1"/>
    <property type="match status" value="1"/>
</dbReference>
<keyword evidence="11" id="KW-1185">Reference proteome</keyword>
<dbReference type="PANTHER" id="PTHR47782">
    <property type="entry name" value="ZN(II)2CYS6 TRANSCRIPTION FACTOR (EUROFUNG)-RELATED"/>
    <property type="match status" value="1"/>
</dbReference>
<evidence type="ECO:0000256" key="7">
    <source>
        <dbReference type="ARBA" id="ARBA00023242"/>
    </source>
</evidence>
<sequence>MPRSQDQDVDLTEGTPQSLPVVAPAQSAQPASIAGSTTKRRADVAGLDSPGTPIEHGKRIARDLGLVSLNVSNSRTHYLGASSGQFFVDLLQDDRETHNQVAGEDESAESSDVEEGFGVSGRGPPSRGNFAVLKKLQKVLPTQDECNRHVRLFFHHYHPEYPVFHQPTVYSLVAALYTSLHVPSADSLGPHGWPVDIAPFDYNGEAPDKDGRSMIATSPTTAAAQLFFILATAAHLQNHKHRFGSDPRPYEELAVQLMSRSLGDVSLESVQLIVLSILHGFISGKSGNPWVFLHLGMAYAVDLGLHRASQDSTRFSSEHIQMRRRVFFCLYTLDR</sequence>
<keyword evidence="5" id="KW-0238">DNA-binding</keyword>
<dbReference type="CDD" id="cd12148">
    <property type="entry name" value="fungal_TF_MHR"/>
    <property type="match status" value="1"/>
</dbReference>
<keyword evidence="4" id="KW-0805">Transcription regulation</keyword>
<keyword evidence="2" id="KW-0479">Metal-binding</keyword>
<dbReference type="EMBL" id="JAXOVC010000002">
    <property type="protein sequence ID" value="KAK4505931.1"/>
    <property type="molecule type" value="Genomic_DNA"/>
</dbReference>
<evidence type="ECO:0000259" key="9">
    <source>
        <dbReference type="Pfam" id="PF04082"/>
    </source>
</evidence>
<keyword evidence="6" id="KW-0804">Transcription</keyword>
<feature type="domain" description="Xylanolytic transcriptional activator regulatory" evidence="9">
    <location>
        <begin position="151"/>
        <end position="335"/>
    </location>
</feature>
<feature type="region of interest" description="Disordered" evidence="8">
    <location>
        <begin position="1"/>
        <end position="56"/>
    </location>
</feature>
<reference evidence="10 11" key="1">
    <citation type="journal article" date="2023" name="G3 (Bethesda)">
        <title>A chromosome-level genome assembly of Zasmidium syzygii isolated from banana leaves.</title>
        <authorList>
            <person name="van Westerhoven A.C."/>
            <person name="Mehrabi R."/>
            <person name="Talebi R."/>
            <person name="Steentjes M.B.F."/>
            <person name="Corcolon B."/>
            <person name="Chong P.A."/>
            <person name="Kema G.H.J."/>
            <person name="Seidl M.F."/>
        </authorList>
    </citation>
    <scope>NUCLEOTIDE SEQUENCE [LARGE SCALE GENOMIC DNA]</scope>
    <source>
        <strain evidence="10 11">P124</strain>
    </source>
</reference>
<evidence type="ECO:0000313" key="10">
    <source>
        <dbReference type="EMBL" id="KAK4505931.1"/>
    </source>
</evidence>
<evidence type="ECO:0000256" key="3">
    <source>
        <dbReference type="ARBA" id="ARBA00022833"/>
    </source>
</evidence>
<evidence type="ECO:0000256" key="6">
    <source>
        <dbReference type="ARBA" id="ARBA00023163"/>
    </source>
</evidence>
<dbReference type="Proteomes" id="UP001305779">
    <property type="component" value="Unassembled WGS sequence"/>
</dbReference>
<evidence type="ECO:0000256" key="8">
    <source>
        <dbReference type="SAM" id="MobiDB-lite"/>
    </source>
</evidence>
<name>A0ABR0EXP7_ZASCE</name>
<comment type="subcellular location">
    <subcellularLocation>
        <location evidence="1">Nucleus</location>
    </subcellularLocation>
</comment>
<feature type="compositionally biased region" description="Acidic residues" evidence="8">
    <location>
        <begin position="103"/>
        <end position="115"/>
    </location>
</feature>
<protein>
    <recommendedName>
        <fullName evidence="9">Xylanolytic transcriptional activator regulatory domain-containing protein</fullName>
    </recommendedName>
</protein>
<proteinExistence type="predicted"/>
<dbReference type="Pfam" id="PF04082">
    <property type="entry name" value="Fungal_trans"/>
    <property type="match status" value="1"/>
</dbReference>
<evidence type="ECO:0000256" key="4">
    <source>
        <dbReference type="ARBA" id="ARBA00023015"/>
    </source>
</evidence>
<evidence type="ECO:0000313" key="11">
    <source>
        <dbReference type="Proteomes" id="UP001305779"/>
    </source>
</evidence>
<evidence type="ECO:0000256" key="2">
    <source>
        <dbReference type="ARBA" id="ARBA00022723"/>
    </source>
</evidence>
<comment type="caution">
    <text evidence="10">The sequence shown here is derived from an EMBL/GenBank/DDBJ whole genome shotgun (WGS) entry which is preliminary data.</text>
</comment>
<organism evidence="10 11">
    <name type="scientific">Zasmidium cellare</name>
    <name type="common">Wine cellar mold</name>
    <name type="synonym">Racodium cellare</name>
    <dbReference type="NCBI Taxonomy" id="395010"/>
    <lineage>
        <taxon>Eukaryota</taxon>
        <taxon>Fungi</taxon>
        <taxon>Dikarya</taxon>
        <taxon>Ascomycota</taxon>
        <taxon>Pezizomycotina</taxon>
        <taxon>Dothideomycetes</taxon>
        <taxon>Dothideomycetidae</taxon>
        <taxon>Mycosphaerellales</taxon>
        <taxon>Mycosphaerellaceae</taxon>
        <taxon>Zasmidium</taxon>
    </lineage>
</organism>
<gene>
    <name evidence="10" type="ORF">PRZ48_003896</name>
</gene>
<feature type="compositionally biased region" description="Low complexity" evidence="8">
    <location>
        <begin position="20"/>
        <end position="32"/>
    </location>
</feature>